<dbReference type="GO" id="GO:0003723">
    <property type="term" value="F:RNA binding"/>
    <property type="evidence" value="ECO:0007669"/>
    <property type="project" value="InterPro"/>
</dbReference>
<dbReference type="PANTHER" id="PTHR42104:SF1">
    <property type="entry name" value="EXTRACELLULAR GUANYL-SPECIFIC RIBONUCLEASE RNTA (AFU_ORTHOLOGUE AFUA_4G03230)"/>
    <property type="match status" value="1"/>
</dbReference>
<protein>
    <submittedName>
        <fullName evidence="4">Uncharacterized protein</fullName>
    </submittedName>
</protein>
<evidence type="ECO:0000313" key="5">
    <source>
        <dbReference type="Proteomes" id="UP000244855"/>
    </source>
</evidence>
<dbReference type="EMBL" id="KZ805735">
    <property type="protein sequence ID" value="PVH92035.1"/>
    <property type="molecule type" value="Genomic_DNA"/>
</dbReference>
<sequence>MHLSKIFFSVLAVTSAVYAAPTPLDLSRTPAELEARTPPKLQVKKINNFPPGNWKCKTSQIKDTTKTFSSDYIKRSVEYSLKLRDNGNKKAGDSKYPNFFTEPASIPGLEKYRGKDNINHFPLNFDDETVFTRGKPKSGARVVYEHMIDDDKATFLGVWTHAGRNDKSSEKCEKVD</sequence>
<evidence type="ECO:0000256" key="3">
    <source>
        <dbReference type="SAM" id="SignalP"/>
    </source>
</evidence>
<keyword evidence="3" id="KW-0732">Signal</keyword>
<dbReference type="Proteomes" id="UP000244855">
    <property type="component" value="Unassembled WGS sequence"/>
</dbReference>
<dbReference type="InterPro" id="IPR016191">
    <property type="entry name" value="Ribonuclease/ribotoxin"/>
</dbReference>
<dbReference type="GO" id="GO:0016787">
    <property type="term" value="F:hydrolase activity"/>
    <property type="evidence" value="ECO:0007669"/>
    <property type="project" value="UniProtKB-KW"/>
</dbReference>
<accession>A0A2V1D224</accession>
<feature type="signal peptide" evidence="3">
    <location>
        <begin position="1"/>
        <end position="19"/>
    </location>
</feature>
<feature type="chain" id="PRO_5015960373" evidence="3">
    <location>
        <begin position="20"/>
        <end position="176"/>
    </location>
</feature>
<name>A0A2V1D224_9PLEO</name>
<dbReference type="Gene3D" id="3.10.450.30">
    <property type="entry name" value="Microbial ribonucleases"/>
    <property type="match status" value="1"/>
</dbReference>
<evidence type="ECO:0000256" key="1">
    <source>
        <dbReference type="ARBA" id="ARBA00022722"/>
    </source>
</evidence>
<keyword evidence="2" id="KW-0378">Hydrolase</keyword>
<dbReference type="AlphaFoldDB" id="A0A2V1D224"/>
<evidence type="ECO:0000256" key="2">
    <source>
        <dbReference type="ARBA" id="ARBA00022801"/>
    </source>
</evidence>
<reference evidence="4 5" key="1">
    <citation type="journal article" date="2018" name="Sci. Rep.">
        <title>Comparative genomics provides insights into the lifestyle and reveals functional heterogeneity of dark septate endophytic fungi.</title>
        <authorList>
            <person name="Knapp D.G."/>
            <person name="Nemeth J.B."/>
            <person name="Barry K."/>
            <person name="Hainaut M."/>
            <person name="Henrissat B."/>
            <person name="Johnson J."/>
            <person name="Kuo A."/>
            <person name="Lim J.H.P."/>
            <person name="Lipzen A."/>
            <person name="Nolan M."/>
            <person name="Ohm R.A."/>
            <person name="Tamas L."/>
            <person name="Grigoriev I.V."/>
            <person name="Spatafora J.W."/>
            <person name="Nagy L.G."/>
            <person name="Kovacs G.M."/>
        </authorList>
    </citation>
    <scope>NUCLEOTIDE SEQUENCE [LARGE SCALE GENOMIC DNA]</scope>
    <source>
        <strain evidence="4 5">DSE2036</strain>
    </source>
</reference>
<dbReference type="PANTHER" id="PTHR42104">
    <property type="entry name" value="EXTRACELLULAR GUANYL-SPECIFIC RIBONUCLEASE RNTA (AFU_ORTHOLOGUE AFUA_4G03230)"/>
    <property type="match status" value="1"/>
</dbReference>
<keyword evidence="5" id="KW-1185">Reference proteome</keyword>
<dbReference type="SUPFAM" id="SSF53933">
    <property type="entry name" value="Microbial ribonucleases"/>
    <property type="match status" value="1"/>
</dbReference>
<proteinExistence type="predicted"/>
<gene>
    <name evidence="4" type="ORF">DM02DRAFT_647095</name>
</gene>
<evidence type="ECO:0000313" key="4">
    <source>
        <dbReference type="EMBL" id="PVH92035.1"/>
    </source>
</evidence>
<organism evidence="4 5">
    <name type="scientific">Periconia macrospinosa</name>
    <dbReference type="NCBI Taxonomy" id="97972"/>
    <lineage>
        <taxon>Eukaryota</taxon>
        <taxon>Fungi</taxon>
        <taxon>Dikarya</taxon>
        <taxon>Ascomycota</taxon>
        <taxon>Pezizomycotina</taxon>
        <taxon>Dothideomycetes</taxon>
        <taxon>Pleosporomycetidae</taxon>
        <taxon>Pleosporales</taxon>
        <taxon>Massarineae</taxon>
        <taxon>Periconiaceae</taxon>
        <taxon>Periconia</taxon>
    </lineage>
</organism>
<dbReference type="OrthoDB" id="2119228at2759"/>
<dbReference type="GO" id="GO:0004540">
    <property type="term" value="F:RNA nuclease activity"/>
    <property type="evidence" value="ECO:0007669"/>
    <property type="project" value="InterPro"/>
</dbReference>
<keyword evidence="1" id="KW-0540">Nuclease</keyword>